<dbReference type="KEGG" id="sbat:G4Z16_15875"/>
<reference evidence="3" key="1">
    <citation type="submission" date="2020-02" db="EMBL/GenBank/DDBJ databases">
        <title>Streptomyces sp. ASO4wet.</title>
        <authorList>
            <person name="Risdian C."/>
            <person name="Landwehr W."/>
            <person name="Schupp P."/>
            <person name="Wink J."/>
        </authorList>
    </citation>
    <scope>NUCLEOTIDE SEQUENCE [LARGE SCALE GENOMIC DNA]</scope>
    <source>
        <strain evidence="3">ASO4wet</strain>
    </source>
</reference>
<dbReference type="RefSeq" id="WP_197351435.1">
    <property type="nucleotide sequence ID" value="NZ_CP048882.1"/>
</dbReference>
<sequence>MAGNPADGPAHMKFDDDLPPADELNRRAEALMARIDKHLERRGPPSADTSVVTSDEPAGQAPSSE</sequence>
<evidence type="ECO:0000313" key="2">
    <source>
        <dbReference type="EMBL" id="QPP07627.1"/>
    </source>
</evidence>
<accession>A0A7T1T759</accession>
<dbReference type="Proteomes" id="UP000595046">
    <property type="component" value="Chromosome"/>
</dbReference>
<evidence type="ECO:0000313" key="3">
    <source>
        <dbReference type="Proteomes" id="UP000595046"/>
    </source>
</evidence>
<keyword evidence="3" id="KW-1185">Reference proteome</keyword>
<organism evidence="2 3">
    <name type="scientific">Streptomyces bathyalis</name>
    <dbReference type="NCBI Taxonomy" id="2710756"/>
    <lineage>
        <taxon>Bacteria</taxon>
        <taxon>Bacillati</taxon>
        <taxon>Actinomycetota</taxon>
        <taxon>Actinomycetes</taxon>
        <taxon>Kitasatosporales</taxon>
        <taxon>Streptomycetaceae</taxon>
        <taxon>Streptomyces</taxon>
    </lineage>
</organism>
<gene>
    <name evidence="2" type="ORF">G4Z16_15875</name>
</gene>
<evidence type="ECO:0000256" key="1">
    <source>
        <dbReference type="SAM" id="MobiDB-lite"/>
    </source>
</evidence>
<protein>
    <submittedName>
        <fullName evidence="2">Uncharacterized protein</fullName>
    </submittedName>
</protein>
<dbReference type="EMBL" id="CP048882">
    <property type="protein sequence ID" value="QPP07627.1"/>
    <property type="molecule type" value="Genomic_DNA"/>
</dbReference>
<feature type="region of interest" description="Disordered" evidence="1">
    <location>
        <begin position="1"/>
        <end position="23"/>
    </location>
</feature>
<feature type="region of interest" description="Disordered" evidence="1">
    <location>
        <begin position="37"/>
        <end position="65"/>
    </location>
</feature>
<dbReference type="AlphaFoldDB" id="A0A7T1T759"/>
<proteinExistence type="predicted"/>
<name>A0A7T1T759_9ACTN</name>